<sequence length="192" mass="21947">MQEPVNRGKELVSSMQESVSKRKEVMRSMQKTDKVVQYTPLPVPSNQQEYYPERPSTNKGYKYEVLVYNKLDVRRSNLSCFHCFNGDNSDCIGMSDIQKIPIQNCLVKESFCKVRRFSIDGRLTTFDRNCAEKCIPGCQEGGLYSECVSCCNHRSFCNVGNLAKKLYSFPALLKIFLSTVIIYGVEILRSYG</sequence>
<name>A0AAE1AEL3_9GAST</name>
<keyword evidence="5" id="KW-1185">Reference proteome</keyword>
<keyword evidence="1" id="KW-0732">Signal</keyword>
<dbReference type="EMBL" id="JAWDGP010002101">
    <property type="protein sequence ID" value="KAK3785606.1"/>
    <property type="molecule type" value="Genomic_DNA"/>
</dbReference>
<evidence type="ECO:0000256" key="1">
    <source>
        <dbReference type="ARBA" id="ARBA00022729"/>
    </source>
</evidence>
<feature type="region of interest" description="Disordered" evidence="2">
    <location>
        <begin position="1"/>
        <end position="31"/>
    </location>
</feature>
<keyword evidence="3" id="KW-0812">Transmembrane</keyword>
<evidence type="ECO:0008006" key="6">
    <source>
        <dbReference type="Google" id="ProtNLM"/>
    </source>
</evidence>
<accession>A0AAE1AEL3</accession>
<comment type="caution">
    <text evidence="4">The sequence shown here is derived from an EMBL/GenBank/DDBJ whole genome shotgun (WGS) entry which is preliminary data.</text>
</comment>
<feature type="compositionally biased region" description="Basic and acidic residues" evidence="2">
    <location>
        <begin position="19"/>
        <end position="31"/>
    </location>
</feature>
<gene>
    <name evidence="4" type="ORF">RRG08_015491</name>
</gene>
<keyword evidence="3" id="KW-1133">Transmembrane helix</keyword>
<dbReference type="PANTHER" id="PTHR16983">
    <property type="entry name" value="UPAR/LY6 DOMAIN-CONTAINING PROTEIN"/>
    <property type="match status" value="1"/>
</dbReference>
<dbReference type="PANTHER" id="PTHR16983:SF10">
    <property type="entry name" value="PROTEIN QUIVER"/>
    <property type="match status" value="1"/>
</dbReference>
<evidence type="ECO:0000256" key="2">
    <source>
        <dbReference type="SAM" id="MobiDB-lite"/>
    </source>
</evidence>
<feature type="compositionally biased region" description="Basic and acidic residues" evidence="2">
    <location>
        <begin position="1"/>
        <end position="10"/>
    </location>
</feature>
<protein>
    <recommendedName>
        <fullName evidence="6">Snake toxin/toxin-like domain-containing protein</fullName>
    </recommendedName>
</protein>
<proteinExistence type="predicted"/>
<evidence type="ECO:0000313" key="4">
    <source>
        <dbReference type="EMBL" id="KAK3785606.1"/>
    </source>
</evidence>
<dbReference type="InterPro" id="IPR051110">
    <property type="entry name" value="Ly-6/neurotoxin-like_GPI-ap"/>
</dbReference>
<feature type="transmembrane region" description="Helical" evidence="3">
    <location>
        <begin position="166"/>
        <end position="185"/>
    </location>
</feature>
<reference evidence="4" key="1">
    <citation type="journal article" date="2023" name="G3 (Bethesda)">
        <title>A reference genome for the long-term kleptoplast-retaining sea slug Elysia crispata morphotype clarki.</title>
        <authorList>
            <person name="Eastman K.E."/>
            <person name="Pendleton A.L."/>
            <person name="Shaikh M.A."/>
            <person name="Suttiyut T."/>
            <person name="Ogas R."/>
            <person name="Tomko P."/>
            <person name="Gavelis G."/>
            <person name="Widhalm J.R."/>
            <person name="Wisecaver J.H."/>
        </authorList>
    </citation>
    <scope>NUCLEOTIDE SEQUENCE</scope>
    <source>
        <strain evidence="4">ECLA1</strain>
    </source>
</reference>
<keyword evidence="3" id="KW-0472">Membrane</keyword>
<evidence type="ECO:0000313" key="5">
    <source>
        <dbReference type="Proteomes" id="UP001283361"/>
    </source>
</evidence>
<evidence type="ECO:0000256" key="3">
    <source>
        <dbReference type="SAM" id="Phobius"/>
    </source>
</evidence>
<dbReference type="Proteomes" id="UP001283361">
    <property type="component" value="Unassembled WGS sequence"/>
</dbReference>
<dbReference type="AlphaFoldDB" id="A0AAE1AEL3"/>
<dbReference type="CDD" id="cd00117">
    <property type="entry name" value="TFP"/>
    <property type="match status" value="1"/>
</dbReference>
<organism evidence="4 5">
    <name type="scientific">Elysia crispata</name>
    <name type="common">lettuce slug</name>
    <dbReference type="NCBI Taxonomy" id="231223"/>
    <lineage>
        <taxon>Eukaryota</taxon>
        <taxon>Metazoa</taxon>
        <taxon>Spiralia</taxon>
        <taxon>Lophotrochozoa</taxon>
        <taxon>Mollusca</taxon>
        <taxon>Gastropoda</taxon>
        <taxon>Heterobranchia</taxon>
        <taxon>Euthyneura</taxon>
        <taxon>Panpulmonata</taxon>
        <taxon>Sacoglossa</taxon>
        <taxon>Placobranchoidea</taxon>
        <taxon>Plakobranchidae</taxon>
        <taxon>Elysia</taxon>
    </lineage>
</organism>